<evidence type="ECO:0000259" key="6">
    <source>
        <dbReference type="Pfam" id="PF00924"/>
    </source>
</evidence>
<feature type="transmembrane region" description="Helical" evidence="5">
    <location>
        <begin position="87"/>
        <end position="111"/>
    </location>
</feature>
<evidence type="ECO:0000256" key="3">
    <source>
        <dbReference type="ARBA" id="ARBA00022989"/>
    </source>
</evidence>
<dbReference type="Proteomes" id="UP000575068">
    <property type="component" value="Unassembled WGS sequence"/>
</dbReference>
<dbReference type="InterPro" id="IPR006685">
    <property type="entry name" value="MscS_channel_2nd"/>
</dbReference>
<comment type="subcellular location">
    <subcellularLocation>
        <location evidence="1">Membrane</location>
    </subcellularLocation>
</comment>
<keyword evidence="8" id="KW-1185">Reference proteome</keyword>
<keyword evidence="2 5" id="KW-0812">Transmembrane</keyword>
<evidence type="ECO:0000256" key="2">
    <source>
        <dbReference type="ARBA" id="ARBA00022692"/>
    </source>
</evidence>
<dbReference type="Gene3D" id="1.10.287.1260">
    <property type="match status" value="1"/>
</dbReference>
<evidence type="ECO:0000256" key="5">
    <source>
        <dbReference type="SAM" id="Phobius"/>
    </source>
</evidence>
<dbReference type="GO" id="GO:0008381">
    <property type="term" value="F:mechanosensitive monoatomic ion channel activity"/>
    <property type="evidence" value="ECO:0007669"/>
    <property type="project" value="UniProtKB-ARBA"/>
</dbReference>
<dbReference type="Pfam" id="PF00924">
    <property type="entry name" value="MS_channel_2nd"/>
    <property type="match status" value="1"/>
</dbReference>
<dbReference type="PANTHER" id="PTHR30566">
    <property type="entry name" value="YNAI-RELATED MECHANOSENSITIVE ION CHANNEL"/>
    <property type="match status" value="1"/>
</dbReference>
<accession>A0A840HQW0</accession>
<dbReference type="RefSeq" id="WP_184473871.1">
    <property type="nucleotide sequence ID" value="NZ_JACHOV010000001.1"/>
</dbReference>
<dbReference type="InterPro" id="IPR010920">
    <property type="entry name" value="LSM_dom_sf"/>
</dbReference>
<gene>
    <name evidence="7" type="ORF">HNQ99_000309</name>
</gene>
<dbReference type="EMBL" id="JACHOV010000001">
    <property type="protein sequence ID" value="MBB4640029.1"/>
    <property type="molecule type" value="Genomic_DNA"/>
</dbReference>
<feature type="transmembrane region" description="Helical" evidence="5">
    <location>
        <begin position="165"/>
        <end position="184"/>
    </location>
</feature>
<sequence length="370" mass="41273">MTRTDLSLAPPATPLGALAMIAAAILTALVLHKFAFWLAKRLMQHTRREDDDIVLHALQQPVRWLMVLVGLGIVIEPLPLGEALDRYWAIGSRMLLAALIGWMAIAFIGALRQIVELRNDISVADNLRARRRRTRVAILHRIVQFVIGFITLAMMLIAIPGVRAIGVTLMASAGIAGLVLGAAAQPALKNLLAGIQMAFTEPIRLDDVVIVEGEWGRIEEISLTYVVVRLWDDRRLVVPVSWFLEKPFQNWTRETSHLLGTVFFHVDPAADVARIRRKIEETAASNSRWDKRVVVLQVTEHRPEALELRALLSAGNAGDAFDLRCDVREAVMTFLRDEMPEALPRNRHLVGGAEVDRPIFLTEEEALNAN</sequence>
<keyword evidence="4 5" id="KW-0472">Membrane</keyword>
<reference evidence="7 8" key="1">
    <citation type="submission" date="2020-08" db="EMBL/GenBank/DDBJ databases">
        <title>Genomic Encyclopedia of Type Strains, Phase IV (KMG-IV): sequencing the most valuable type-strain genomes for metagenomic binning, comparative biology and taxonomic classification.</title>
        <authorList>
            <person name="Goeker M."/>
        </authorList>
    </citation>
    <scope>NUCLEOTIDE SEQUENCE [LARGE SCALE GENOMIC DNA]</scope>
    <source>
        <strain evidence="7 8">DSM 7465</strain>
    </source>
</reference>
<feature type="transmembrane region" description="Helical" evidence="5">
    <location>
        <begin position="12"/>
        <end position="32"/>
    </location>
</feature>
<dbReference type="SUPFAM" id="SSF50182">
    <property type="entry name" value="Sm-like ribonucleoproteins"/>
    <property type="match status" value="1"/>
</dbReference>
<dbReference type="GO" id="GO:0016020">
    <property type="term" value="C:membrane"/>
    <property type="evidence" value="ECO:0007669"/>
    <property type="project" value="UniProtKB-SubCell"/>
</dbReference>
<organism evidence="7 8">
    <name type="scientific">Rhizorhapis suberifaciens</name>
    <name type="common">corky root of lettuce</name>
    <dbReference type="NCBI Taxonomy" id="13656"/>
    <lineage>
        <taxon>Bacteria</taxon>
        <taxon>Pseudomonadati</taxon>
        <taxon>Pseudomonadota</taxon>
        <taxon>Alphaproteobacteria</taxon>
        <taxon>Sphingomonadales</taxon>
        <taxon>Sphingomonadaceae</taxon>
        <taxon>Rhizorhapis</taxon>
    </lineage>
</organism>
<name>A0A840HQW0_9SPHN</name>
<dbReference type="InterPro" id="IPR023408">
    <property type="entry name" value="MscS_beta-dom_sf"/>
</dbReference>
<keyword evidence="3 5" id="KW-1133">Transmembrane helix</keyword>
<comment type="caution">
    <text evidence="7">The sequence shown here is derived from an EMBL/GenBank/DDBJ whole genome shotgun (WGS) entry which is preliminary data.</text>
</comment>
<dbReference type="PANTHER" id="PTHR30566:SF25">
    <property type="entry name" value="INNER MEMBRANE PROTEIN"/>
    <property type="match status" value="1"/>
</dbReference>
<protein>
    <submittedName>
        <fullName evidence="7">Small-conductance mechanosensitive channel</fullName>
    </submittedName>
</protein>
<feature type="transmembrane region" description="Helical" evidence="5">
    <location>
        <begin position="53"/>
        <end position="75"/>
    </location>
</feature>
<evidence type="ECO:0000256" key="1">
    <source>
        <dbReference type="ARBA" id="ARBA00004370"/>
    </source>
</evidence>
<feature type="transmembrane region" description="Helical" evidence="5">
    <location>
        <begin position="138"/>
        <end position="159"/>
    </location>
</feature>
<evidence type="ECO:0000313" key="7">
    <source>
        <dbReference type="EMBL" id="MBB4640029.1"/>
    </source>
</evidence>
<evidence type="ECO:0000313" key="8">
    <source>
        <dbReference type="Proteomes" id="UP000575068"/>
    </source>
</evidence>
<feature type="domain" description="Mechanosensitive ion channel MscS" evidence="6">
    <location>
        <begin position="188"/>
        <end position="253"/>
    </location>
</feature>
<evidence type="ECO:0000256" key="4">
    <source>
        <dbReference type="ARBA" id="ARBA00023136"/>
    </source>
</evidence>
<dbReference type="Gene3D" id="2.30.30.60">
    <property type="match status" value="1"/>
</dbReference>
<dbReference type="AlphaFoldDB" id="A0A840HQW0"/>
<proteinExistence type="predicted"/>